<dbReference type="Proteomes" id="UP000279541">
    <property type="component" value="Chromosome"/>
</dbReference>
<evidence type="ECO:0000313" key="5">
    <source>
        <dbReference type="Proteomes" id="UP000279541"/>
    </source>
</evidence>
<evidence type="ECO:0000313" key="4">
    <source>
        <dbReference type="Proteomes" id="UP000186106"/>
    </source>
</evidence>
<dbReference type="KEGG" id="cjt:EG359_10175"/>
<dbReference type="PROSITE" id="PS51257">
    <property type="entry name" value="PROKAR_LIPOPROTEIN"/>
    <property type="match status" value="1"/>
</dbReference>
<dbReference type="Proteomes" id="UP000186106">
    <property type="component" value="Unassembled WGS sequence"/>
</dbReference>
<reference evidence="2 5" key="2">
    <citation type="submission" date="2018-11" db="EMBL/GenBank/DDBJ databases">
        <title>Proposal to divide the Flavobacteriaceae and reorganize its genera based on Amino Acid Identity values calculated from whole genome sequences.</title>
        <authorList>
            <person name="Nicholson A.C."/>
            <person name="Gulvik C.A."/>
            <person name="Whitney A.M."/>
            <person name="Humrighouse B.W."/>
            <person name="Bell M."/>
            <person name="Holmes B."/>
            <person name="Steigerwalt A.G."/>
            <person name="Villarma A."/>
            <person name="Sheth M."/>
            <person name="Batra D."/>
            <person name="Pryor J."/>
            <person name="Bernardet J.-F."/>
            <person name="Hugo C."/>
            <person name="Kampfer P."/>
            <person name="Newman J."/>
            <person name="McQuiston J.R."/>
        </authorList>
    </citation>
    <scope>NUCLEOTIDE SEQUENCE [LARGE SCALE GENOMIC DNA]</scope>
    <source>
        <strain evidence="2 5">DSM 16927</strain>
    </source>
</reference>
<dbReference type="STRING" id="112234.SAMN05421768_102682"/>
<dbReference type="RefSeq" id="WP_084180337.1">
    <property type="nucleotide sequence ID" value="NZ_CP033926.1"/>
</dbReference>
<dbReference type="OrthoDB" id="7054664at2"/>
<dbReference type="InterPro" id="IPR003646">
    <property type="entry name" value="SH3-like_bac-type"/>
</dbReference>
<dbReference type="AlphaFoldDB" id="A0A1N7I534"/>
<dbReference type="PROSITE" id="PS51781">
    <property type="entry name" value="SH3B"/>
    <property type="match status" value="1"/>
</dbReference>
<protein>
    <submittedName>
        <fullName evidence="3">SH3 domain-containing protein</fullName>
    </submittedName>
</protein>
<feature type="domain" description="SH3b" evidence="1">
    <location>
        <begin position="289"/>
        <end position="353"/>
    </location>
</feature>
<accession>A0A1N7I534</accession>
<name>A0A1N7I534_9FLAO</name>
<dbReference type="Gene3D" id="2.30.30.40">
    <property type="entry name" value="SH3 Domains"/>
    <property type="match status" value="1"/>
</dbReference>
<evidence type="ECO:0000259" key="1">
    <source>
        <dbReference type="PROSITE" id="PS51781"/>
    </source>
</evidence>
<dbReference type="SMART" id="SM00287">
    <property type="entry name" value="SH3b"/>
    <property type="match status" value="1"/>
</dbReference>
<organism evidence="3 4">
    <name type="scientific">Chryseobacterium joostei</name>
    <dbReference type="NCBI Taxonomy" id="112234"/>
    <lineage>
        <taxon>Bacteria</taxon>
        <taxon>Pseudomonadati</taxon>
        <taxon>Bacteroidota</taxon>
        <taxon>Flavobacteriia</taxon>
        <taxon>Flavobacteriales</taxon>
        <taxon>Weeksellaceae</taxon>
        <taxon>Chryseobacterium group</taxon>
        <taxon>Chryseobacterium</taxon>
    </lineage>
</organism>
<gene>
    <name evidence="2" type="ORF">EG359_10175</name>
    <name evidence="3" type="ORF">SAMN05421768_102682</name>
</gene>
<proteinExistence type="predicted"/>
<reference evidence="3 4" key="1">
    <citation type="submission" date="2017-01" db="EMBL/GenBank/DDBJ databases">
        <authorList>
            <person name="Mah S.A."/>
            <person name="Swanson W.J."/>
            <person name="Moy G.W."/>
            <person name="Vacquier V.D."/>
        </authorList>
    </citation>
    <scope>NUCLEOTIDE SEQUENCE [LARGE SCALE GENOMIC DNA]</scope>
    <source>
        <strain evidence="3 4">DSM 16927</strain>
    </source>
</reference>
<evidence type="ECO:0000313" key="3">
    <source>
        <dbReference type="EMBL" id="SIS32090.1"/>
    </source>
</evidence>
<evidence type="ECO:0000313" key="2">
    <source>
        <dbReference type="EMBL" id="AZA99965.1"/>
    </source>
</evidence>
<dbReference type="EMBL" id="CP033926">
    <property type="protein sequence ID" value="AZA99965.1"/>
    <property type="molecule type" value="Genomic_DNA"/>
</dbReference>
<keyword evidence="5" id="KW-1185">Reference proteome</keyword>
<dbReference type="EMBL" id="FTNZ01000002">
    <property type="protein sequence ID" value="SIS32090.1"/>
    <property type="molecule type" value="Genomic_DNA"/>
</dbReference>
<sequence>MLNRLLSIFFLSFLFVTYSCQKNNKKQDNLMNNTQVINETRLIDGITIDNTIFQKNDIDLKKYQYNNQYIEDIEIKDLLDKNYRTEFIKFLKETKTEDDEFKSTLVSQLLIIRMIQLSDVNAFYILSELSKDNDVAYNGVELYGEKLTKFFIENPLFFIQQGAKYHETTLLNTIFPQLDEFFVKQSFFKDNLGDIDLKNGQLFLFPDKEKEFSESFKRKISKFSTEECIFSPSLYTAWQNKTINFIDISPLFGEELLIKLNVFERNYFNQNIQNTLKGYIINSEKTASQSSAIIIDPDGYTNLRKDKNTSSEVLQKVKSGEHIEVLDNAGDWFLVKTNEGKEGYIHKSRIKSK</sequence>
<dbReference type="Pfam" id="PF08239">
    <property type="entry name" value="SH3_3"/>
    <property type="match status" value="1"/>
</dbReference>